<dbReference type="SUPFAM" id="SSF140453">
    <property type="entry name" value="EsxAB dimer-like"/>
    <property type="match status" value="1"/>
</dbReference>
<evidence type="ECO:0000313" key="2">
    <source>
        <dbReference type="Proteomes" id="UP001236585"/>
    </source>
</evidence>
<dbReference type="Proteomes" id="UP001236585">
    <property type="component" value="Chromosome"/>
</dbReference>
<dbReference type="InterPro" id="IPR036689">
    <property type="entry name" value="ESAT-6-like_sf"/>
</dbReference>
<protein>
    <submittedName>
        <fullName evidence="1">WXG100 family type VII secretion target</fullName>
    </submittedName>
</protein>
<dbReference type="Pfam" id="PF06013">
    <property type="entry name" value="WXG100"/>
    <property type="match status" value="1"/>
</dbReference>
<keyword evidence="2" id="KW-1185">Reference proteome</keyword>
<dbReference type="Gene3D" id="1.10.287.1060">
    <property type="entry name" value="ESAT-6-like"/>
    <property type="match status" value="1"/>
</dbReference>
<reference evidence="1 2" key="1">
    <citation type="journal article" date="2023" name="Microbiol. Resour. Announc.">
        <title>Complete Genome Sequence of Mycobacterium wuenschmanii, a novel Nontuberculous Mycobacterium Isolated from a captive population of Amazon Milk Frogs.</title>
        <authorList>
            <person name="Hicks J."/>
            <person name="Zeineldin M."/>
            <person name="Ward H."/>
            <person name="Wuenschmann A."/>
            <person name="Camp P."/>
            <person name="Farrell D."/>
            <person name="Lehman K."/>
            <person name="Thacker T."/>
            <person name="Cuthbert E."/>
        </authorList>
    </citation>
    <scope>NUCLEOTIDE SEQUENCE [LARGE SCALE GENOMIC DNA]</scope>
    <source>
        <strain evidence="1 2">Wuenschmanii</strain>
    </source>
</reference>
<dbReference type="InterPro" id="IPR010310">
    <property type="entry name" value="T7SS_ESAT-6-like"/>
</dbReference>
<evidence type="ECO:0000313" key="1">
    <source>
        <dbReference type="EMBL" id="WIM87396.1"/>
    </source>
</evidence>
<name>A0ABY8VWT7_9MYCO</name>
<gene>
    <name evidence="1" type="ORF">PT015_21550</name>
</gene>
<dbReference type="RefSeq" id="WP_285187107.1">
    <property type="nucleotide sequence ID" value="NZ_CP126981.1"/>
</dbReference>
<sequence>MALRVNLEHLATSAVQVTGHGEDLATSHLSVDDRIAGAQGGWTGRSAQALARRTPQWSNNSTALVTQLGDHATHLSTCGQSYSEMEARHTHQIDSQVRP</sequence>
<dbReference type="EMBL" id="CP126981">
    <property type="protein sequence ID" value="WIM87396.1"/>
    <property type="molecule type" value="Genomic_DNA"/>
</dbReference>
<accession>A0ABY8VWT7</accession>
<organism evidence="1 2">
    <name type="scientific">Candidatus Mycobacterium wuenschmannii</name>
    <dbReference type="NCBI Taxonomy" id="3027808"/>
    <lineage>
        <taxon>Bacteria</taxon>
        <taxon>Bacillati</taxon>
        <taxon>Actinomycetota</taxon>
        <taxon>Actinomycetes</taxon>
        <taxon>Mycobacteriales</taxon>
        <taxon>Mycobacteriaceae</taxon>
        <taxon>Mycobacterium</taxon>
    </lineage>
</organism>
<proteinExistence type="predicted"/>